<accession>A0A4T0RJ09</accession>
<sequence>MDSAKPGYLTTPEGPTNEGFLRKCIKSSMSPDNLPIVWGSTFFIGSIAFIRVAGELLVPAF</sequence>
<keyword evidence="1" id="KW-1133">Transmembrane helix</keyword>
<evidence type="ECO:0000313" key="7">
    <source>
        <dbReference type="EMBL" id="TIC62168.1"/>
    </source>
</evidence>
<name>A0A4T0RJ09_9BASI</name>
<proteinExistence type="predicted"/>
<evidence type="ECO:0000256" key="1">
    <source>
        <dbReference type="SAM" id="Phobius"/>
    </source>
</evidence>
<evidence type="ECO:0000313" key="6">
    <source>
        <dbReference type="EMBL" id="TIC61010.1"/>
    </source>
</evidence>
<protein>
    <submittedName>
        <fullName evidence="7">Uncharacterized protein</fullName>
    </submittedName>
</protein>
<evidence type="ECO:0000313" key="3">
    <source>
        <dbReference type="EMBL" id="TIB96121.1"/>
    </source>
</evidence>
<dbReference type="EMBL" id="SPRC01000068">
    <property type="protein sequence ID" value="TIB74980.1"/>
    <property type="molecule type" value="Genomic_DNA"/>
</dbReference>
<dbReference type="Proteomes" id="UP000305647">
    <property type="component" value="Unassembled WGS sequence"/>
</dbReference>
<evidence type="ECO:0000313" key="8">
    <source>
        <dbReference type="Proteomes" id="UP000305362"/>
    </source>
</evidence>
<comment type="caution">
    <text evidence="7">The sequence shown here is derived from an EMBL/GenBank/DDBJ whole genome shotgun (WGS) entry which is preliminary data.</text>
</comment>
<dbReference type="Proteomes" id="UP000309601">
    <property type="component" value="Unassembled WGS sequence"/>
</dbReference>
<dbReference type="Proteomes" id="UP000307169">
    <property type="component" value="Unassembled WGS sequence"/>
</dbReference>
<dbReference type="EMBL" id="SPRO01000075">
    <property type="protein sequence ID" value="TIC24130.1"/>
    <property type="molecule type" value="Genomic_DNA"/>
</dbReference>
<evidence type="ECO:0000313" key="5">
    <source>
        <dbReference type="EMBL" id="TIC58910.1"/>
    </source>
</evidence>
<dbReference type="AlphaFoldDB" id="A0A4T0RJ09"/>
<dbReference type="EMBL" id="SPRX01000077">
    <property type="protein sequence ID" value="TIC62168.1"/>
    <property type="molecule type" value="Genomic_DNA"/>
</dbReference>
<organism evidence="7 13">
    <name type="scientific">Wallemia mellicola</name>
    <dbReference type="NCBI Taxonomy" id="1708541"/>
    <lineage>
        <taxon>Eukaryota</taxon>
        <taxon>Fungi</taxon>
        <taxon>Dikarya</taxon>
        <taxon>Basidiomycota</taxon>
        <taxon>Wallemiomycotina</taxon>
        <taxon>Wallemiomycetes</taxon>
        <taxon>Wallemiales</taxon>
        <taxon>Wallemiaceae</taxon>
        <taxon>Wallemia</taxon>
    </lineage>
</organism>
<dbReference type="Proteomes" id="UP000310685">
    <property type="component" value="Unassembled WGS sequence"/>
</dbReference>
<gene>
    <name evidence="7" type="ORF">E3Q01_04106</name>
    <name evidence="6" type="ORF">E3Q02_04079</name>
    <name evidence="5" type="ORF">E3Q03_04081</name>
    <name evidence="4" type="ORF">E3Q10_04141</name>
    <name evidence="3" type="ORF">E3Q17_03985</name>
    <name evidence="2" type="ORF">E3Q22_04096</name>
</gene>
<reference evidence="8 9" key="1">
    <citation type="submission" date="2019-03" db="EMBL/GenBank/DDBJ databases">
        <title>Sequencing 25 genomes of Wallemia mellicola.</title>
        <authorList>
            <person name="Gostincar C."/>
        </authorList>
    </citation>
    <scope>NUCLEOTIDE SEQUENCE [LARGE SCALE GENOMIC DNA]</scope>
    <source>
        <strain evidence="3 10">EXF-1262</strain>
        <strain evidence="6 11">EXF-1274</strain>
        <strain evidence="5 8">EXF-1277</strain>
        <strain evidence="2 12">EXF-6152</strain>
        <strain evidence="7 13">EXF-757</strain>
        <strain evidence="4 9">EXF-8738</strain>
    </source>
</reference>
<evidence type="ECO:0000313" key="4">
    <source>
        <dbReference type="EMBL" id="TIC24130.1"/>
    </source>
</evidence>
<dbReference type="OMA" id="APENMPI"/>
<evidence type="ECO:0000313" key="9">
    <source>
        <dbReference type="Proteomes" id="UP000305647"/>
    </source>
</evidence>
<dbReference type="EMBL" id="SPRV01000074">
    <property type="protein sequence ID" value="TIC58910.1"/>
    <property type="molecule type" value="Genomic_DNA"/>
</dbReference>
<evidence type="ECO:0000313" key="13">
    <source>
        <dbReference type="Proteomes" id="UP000310708"/>
    </source>
</evidence>
<evidence type="ECO:0000313" key="10">
    <source>
        <dbReference type="Proteomes" id="UP000307169"/>
    </source>
</evidence>
<dbReference type="Proteomes" id="UP000305362">
    <property type="component" value="Unassembled WGS sequence"/>
</dbReference>
<dbReference type="OrthoDB" id="3341079at2759"/>
<feature type="transmembrane region" description="Helical" evidence="1">
    <location>
        <begin position="36"/>
        <end position="58"/>
    </location>
</feature>
<dbReference type="EMBL" id="SPRH01000070">
    <property type="protein sequence ID" value="TIB96121.1"/>
    <property type="molecule type" value="Genomic_DNA"/>
</dbReference>
<dbReference type="Proteomes" id="UP000310708">
    <property type="component" value="Unassembled WGS sequence"/>
</dbReference>
<keyword evidence="1" id="KW-0812">Transmembrane</keyword>
<evidence type="ECO:0000313" key="11">
    <source>
        <dbReference type="Proteomes" id="UP000309601"/>
    </source>
</evidence>
<dbReference type="EMBL" id="SPRW01000069">
    <property type="protein sequence ID" value="TIC61010.1"/>
    <property type="molecule type" value="Genomic_DNA"/>
</dbReference>
<keyword evidence="1" id="KW-0472">Membrane</keyword>
<evidence type="ECO:0000313" key="12">
    <source>
        <dbReference type="Proteomes" id="UP000310685"/>
    </source>
</evidence>
<evidence type="ECO:0000313" key="2">
    <source>
        <dbReference type="EMBL" id="TIB74980.1"/>
    </source>
</evidence>